<evidence type="ECO:0000313" key="2">
    <source>
        <dbReference type="Proteomes" id="UP000821845"/>
    </source>
</evidence>
<keyword evidence="2" id="KW-1185">Reference proteome</keyword>
<evidence type="ECO:0000313" key="1">
    <source>
        <dbReference type="EMBL" id="KAH6936363.1"/>
    </source>
</evidence>
<comment type="caution">
    <text evidence="1">The sequence shown here is derived from an EMBL/GenBank/DDBJ whole genome shotgun (WGS) entry which is preliminary data.</text>
</comment>
<dbReference type="Proteomes" id="UP000821845">
    <property type="component" value="Chromosome 3"/>
</dbReference>
<dbReference type="EMBL" id="CM023483">
    <property type="protein sequence ID" value="KAH6936363.1"/>
    <property type="molecule type" value="Genomic_DNA"/>
</dbReference>
<gene>
    <name evidence="1" type="ORF">HPB50_016356</name>
</gene>
<organism evidence="1 2">
    <name type="scientific">Hyalomma asiaticum</name>
    <name type="common">Tick</name>
    <dbReference type="NCBI Taxonomy" id="266040"/>
    <lineage>
        <taxon>Eukaryota</taxon>
        <taxon>Metazoa</taxon>
        <taxon>Ecdysozoa</taxon>
        <taxon>Arthropoda</taxon>
        <taxon>Chelicerata</taxon>
        <taxon>Arachnida</taxon>
        <taxon>Acari</taxon>
        <taxon>Parasitiformes</taxon>
        <taxon>Ixodida</taxon>
        <taxon>Ixodoidea</taxon>
        <taxon>Ixodidae</taxon>
        <taxon>Hyalomminae</taxon>
        <taxon>Hyalomma</taxon>
    </lineage>
</organism>
<name>A0ACB7SRE5_HYAAI</name>
<accession>A0ACB7SRE5</accession>
<protein>
    <submittedName>
        <fullName evidence="1">Uncharacterized protein</fullName>
    </submittedName>
</protein>
<sequence>MRSGGATRAAAADSAIAKTPEENKRQGTHPFDTGKKNKHPRPAHKQVGAHGKRCGRSQQRPRRYGHRQPQARRSMRQRGSLGRRREDAPLAGTDGA</sequence>
<proteinExistence type="predicted"/>
<reference evidence="1" key="1">
    <citation type="submission" date="2020-05" db="EMBL/GenBank/DDBJ databases">
        <title>Large-scale comparative analyses of tick genomes elucidate their genetic diversity and vector capacities.</title>
        <authorList>
            <person name="Jia N."/>
            <person name="Wang J."/>
            <person name="Shi W."/>
            <person name="Du L."/>
            <person name="Sun Y."/>
            <person name="Zhan W."/>
            <person name="Jiang J."/>
            <person name="Wang Q."/>
            <person name="Zhang B."/>
            <person name="Ji P."/>
            <person name="Sakyi L.B."/>
            <person name="Cui X."/>
            <person name="Yuan T."/>
            <person name="Jiang B."/>
            <person name="Yang W."/>
            <person name="Lam T.T.-Y."/>
            <person name="Chang Q."/>
            <person name="Ding S."/>
            <person name="Wang X."/>
            <person name="Zhu J."/>
            <person name="Ruan X."/>
            <person name="Zhao L."/>
            <person name="Wei J."/>
            <person name="Que T."/>
            <person name="Du C."/>
            <person name="Cheng J."/>
            <person name="Dai P."/>
            <person name="Han X."/>
            <person name="Huang E."/>
            <person name="Gao Y."/>
            <person name="Liu J."/>
            <person name="Shao H."/>
            <person name="Ye R."/>
            <person name="Li L."/>
            <person name="Wei W."/>
            <person name="Wang X."/>
            <person name="Wang C."/>
            <person name="Yang T."/>
            <person name="Huo Q."/>
            <person name="Li W."/>
            <person name="Guo W."/>
            <person name="Chen H."/>
            <person name="Zhou L."/>
            <person name="Ni X."/>
            <person name="Tian J."/>
            <person name="Zhou Y."/>
            <person name="Sheng Y."/>
            <person name="Liu T."/>
            <person name="Pan Y."/>
            <person name="Xia L."/>
            <person name="Li J."/>
            <person name="Zhao F."/>
            <person name="Cao W."/>
        </authorList>
    </citation>
    <scope>NUCLEOTIDE SEQUENCE</scope>
    <source>
        <strain evidence="1">Hyas-2018</strain>
    </source>
</reference>